<reference evidence="2" key="1">
    <citation type="submission" date="2019-04" db="EMBL/GenBank/DDBJ databases">
        <title>Nocardioides xinjiangensis sp. nov.</title>
        <authorList>
            <person name="Liu S."/>
        </authorList>
    </citation>
    <scope>NUCLEOTIDE SEQUENCE [LARGE SCALE GENOMIC DNA]</scope>
    <source>
        <strain evidence="2">18</strain>
    </source>
</reference>
<accession>A0A4S8PT06</accession>
<proteinExistence type="predicted"/>
<evidence type="ECO:0000313" key="1">
    <source>
        <dbReference type="EMBL" id="THV33441.1"/>
    </source>
</evidence>
<evidence type="ECO:0000313" key="2">
    <source>
        <dbReference type="Proteomes" id="UP000308760"/>
    </source>
</evidence>
<dbReference type="Proteomes" id="UP000308760">
    <property type="component" value="Unassembled WGS sequence"/>
</dbReference>
<protein>
    <submittedName>
        <fullName evidence="1">Uncharacterized protein</fullName>
    </submittedName>
</protein>
<organism evidence="1 2">
    <name type="scientific">Glycomyces buryatensis</name>
    <dbReference type="NCBI Taxonomy" id="2570927"/>
    <lineage>
        <taxon>Bacteria</taxon>
        <taxon>Bacillati</taxon>
        <taxon>Actinomycetota</taxon>
        <taxon>Actinomycetes</taxon>
        <taxon>Glycomycetales</taxon>
        <taxon>Glycomycetaceae</taxon>
        <taxon>Glycomyces</taxon>
    </lineage>
</organism>
<dbReference type="OrthoDB" id="7869604at2"/>
<gene>
    <name evidence="1" type="ORF">FAB82_25180</name>
</gene>
<comment type="caution">
    <text evidence="1">The sequence shown here is derived from an EMBL/GenBank/DDBJ whole genome shotgun (WGS) entry which is preliminary data.</text>
</comment>
<keyword evidence="2" id="KW-1185">Reference proteome</keyword>
<dbReference type="AlphaFoldDB" id="A0A4S8PT06"/>
<reference evidence="1 2" key="2">
    <citation type="submission" date="2019-05" db="EMBL/GenBank/DDBJ databases">
        <title>Glycomyces buryatensis sp. nov.</title>
        <authorList>
            <person name="Nikitina E."/>
        </authorList>
    </citation>
    <scope>NUCLEOTIDE SEQUENCE [LARGE SCALE GENOMIC DNA]</scope>
    <source>
        <strain evidence="1 2">18</strain>
    </source>
</reference>
<dbReference type="RefSeq" id="WP_136537322.1">
    <property type="nucleotide sequence ID" value="NZ_STGY01000083.1"/>
</dbReference>
<dbReference type="EMBL" id="STGY01000083">
    <property type="protein sequence ID" value="THV33441.1"/>
    <property type="molecule type" value="Genomic_DNA"/>
</dbReference>
<sequence length="74" mass="8055">MGAANGFAYRHRSDGTVVITHRGKAAATLRGGRAEKFLAEIAAGDDQLVMARWTGAYKFGNERAARNHPRNQGR</sequence>
<name>A0A4S8PT06_9ACTN</name>